<feature type="region of interest" description="Disordered" evidence="1">
    <location>
        <begin position="80"/>
        <end position="100"/>
    </location>
</feature>
<reference evidence="3" key="1">
    <citation type="journal article" date="2021" name="BMC Genomics">
        <title>Chromosome-level genome assembly and manually-curated proteome of model necrotroph Parastagonospora nodorum Sn15 reveals a genome-wide trove of candidate effector homologs, and redundancy of virulence-related functions within an accessory chromosome.</title>
        <authorList>
            <person name="Bertazzoni S."/>
            <person name="Jones D.A.B."/>
            <person name="Phan H.T."/>
            <person name="Tan K.-C."/>
            <person name="Hane J.K."/>
        </authorList>
    </citation>
    <scope>NUCLEOTIDE SEQUENCE [LARGE SCALE GENOMIC DNA]</scope>
    <source>
        <strain evidence="3">SN15 / ATCC MYA-4574 / FGSC 10173)</strain>
    </source>
</reference>
<dbReference type="Proteomes" id="UP000663193">
    <property type="component" value="Chromosome 2"/>
</dbReference>
<dbReference type="OrthoDB" id="5395789at2759"/>
<sequence>MESIESLRAILANSARTPSSTSTSLKRSRLEPLPYSGSEEMLHYPAIDVPGSDNFFRASITNTRALNRHPGADMHTVDSLRKHDAPTSPPGFTTTTTTTTSVCAHTARVRHPTLSPPTLRAENTGSTLSLASTADTNKNGRDMSSIWDSEDDEWMDAGNVAATFKASYNIPAPRGWGDTIKSVLVAKKTDTEECEKVQELGNTWGYDANGDANDEVIKTIHLPPTRDFAGQSPRCMRVVDLEAYFTATDLLVRHARPRLCDAVATVLSHTTFLNPTVKEFVYRRKVDNNEGGLILVIRREGNEVICGAYHNLAFKKLWKLYVKSVVSVTGQWHEVFATVKTGEMAVTKGMPEWSTILLEVQKDTLGLTRTKSAQRKLQLSPTKKIAKAAEDVMETDPKFMLFQSRVVALRLLWDIWYLFDKKYDCRATWATDGEESEVRLSRALVGSGDLED</sequence>
<name>A0A7U2EXA8_PHANO</name>
<feature type="compositionally biased region" description="Polar residues" evidence="1">
    <location>
        <begin position="121"/>
        <end position="137"/>
    </location>
</feature>
<dbReference type="AlphaFoldDB" id="A0A7U2EXA8"/>
<gene>
    <name evidence="2" type="ORF">JI435_081910</name>
</gene>
<protein>
    <submittedName>
        <fullName evidence="2">Uncharacterized protein</fullName>
    </submittedName>
</protein>
<organism evidence="2 3">
    <name type="scientific">Phaeosphaeria nodorum (strain SN15 / ATCC MYA-4574 / FGSC 10173)</name>
    <name type="common">Glume blotch fungus</name>
    <name type="synonym">Parastagonospora nodorum</name>
    <dbReference type="NCBI Taxonomy" id="321614"/>
    <lineage>
        <taxon>Eukaryota</taxon>
        <taxon>Fungi</taxon>
        <taxon>Dikarya</taxon>
        <taxon>Ascomycota</taxon>
        <taxon>Pezizomycotina</taxon>
        <taxon>Dothideomycetes</taxon>
        <taxon>Pleosporomycetidae</taxon>
        <taxon>Pleosporales</taxon>
        <taxon>Pleosporineae</taxon>
        <taxon>Phaeosphaeriaceae</taxon>
        <taxon>Parastagonospora</taxon>
    </lineage>
</organism>
<dbReference type="RefSeq" id="XP_001798513.1">
    <property type="nucleotide sequence ID" value="XM_001798461.1"/>
</dbReference>
<dbReference type="EMBL" id="CP069024">
    <property type="protein sequence ID" value="QRC92750.1"/>
    <property type="molecule type" value="Genomic_DNA"/>
</dbReference>
<feature type="region of interest" description="Disordered" evidence="1">
    <location>
        <begin position="113"/>
        <end position="142"/>
    </location>
</feature>
<proteinExistence type="predicted"/>
<keyword evidence="3" id="KW-1185">Reference proteome</keyword>
<accession>A0A7U2EXA8</accession>
<evidence type="ECO:0000313" key="2">
    <source>
        <dbReference type="EMBL" id="QRC92750.1"/>
    </source>
</evidence>
<dbReference type="VEuPathDB" id="FungiDB:JI435_081910"/>
<evidence type="ECO:0000313" key="3">
    <source>
        <dbReference type="Proteomes" id="UP000663193"/>
    </source>
</evidence>
<dbReference type="KEGG" id="pno:SNOG_08191"/>
<evidence type="ECO:0000256" key="1">
    <source>
        <dbReference type="SAM" id="MobiDB-lite"/>
    </source>
</evidence>